<dbReference type="AlphaFoldDB" id="A0A0A9BBW5"/>
<feature type="chain" id="PRO_5002060446" evidence="1">
    <location>
        <begin position="24"/>
        <end position="51"/>
    </location>
</feature>
<reference evidence="2" key="2">
    <citation type="journal article" date="2015" name="Data Brief">
        <title>Shoot transcriptome of the giant reed, Arundo donax.</title>
        <authorList>
            <person name="Barrero R.A."/>
            <person name="Guerrero F.D."/>
            <person name="Moolhuijzen P."/>
            <person name="Goolsby J.A."/>
            <person name="Tidwell J."/>
            <person name="Bellgard S.E."/>
            <person name="Bellgard M.I."/>
        </authorList>
    </citation>
    <scope>NUCLEOTIDE SEQUENCE</scope>
    <source>
        <tissue evidence="2">Shoot tissue taken approximately 20 cm above the soil surface</tissue>
    </source>
</reference>
<keyword evidence="1" id="KW-0732">Signal</keyword>
<reference evidence="2" key="1">
    <citation type="submission" date="2014-09" db="EMBL/GenBank/DDBJ databases">
        <authorList>
            <person name="Magalhaes I.L.F."/>
            <person name="Oliveira U."/>
            <person name="Santos F.R."/>
            <person name="Vidigal T.H.D.A."/>
            <person name="Brescovit A.D."/>
            <person name="Santos A.J."/>
        </authorList>
    </citation>
    <scope>NUCLEOTIDE SEQUENCE</scope>
    <source>
        <tissue evidence="2">Shoot tissue taken approximately 20 cm above the soil surface</tissue>
    </source>
</reference>
<organism evidence="2">
    <name type="scientific">Arundo donax</name>
    <name type="common">Giant reed</name>
    <name type="synonym">Donax arundinaceus</name>
    <dbReference type="NCBI Taxonomy" id="35708"/>
    <lineage>
        <taxon>Eukaryota</taxon>
        <taxon>Viridiplantae</taxon>
        <taxon>Streptophyta</taxon>
        <taxon>Embryophyta</taxon>
        <taxon>Tracheophyta</taxon>
        <taxon>Spermatophyta</taxon>
        <taxon>Magnoliopsida</taxon>
        <taxon>Liliopsida</taxon>
        <taxon>Poales</taxon>
        <taxon>Poaceae</taxon>
        <taxon>PACMAD clade</taxon>
        <taxon>Arundinoideae</taxon>
        <taxon>Arundineae</taxon>
        <taxon>Arundo</taxon>
    </lineage>
</organism>
<sequence length="51" mass="5551">MCKVLFIMAIVLLSHFVCPNAGAYDISLECDQGQSVDQGYGTNTVDLVKEN</sequence>
<evidence type="ECO:0000313" key="2">
    <source>
        <dbReference type="EMBL" id="JAD59618.1"/>
    </source>
</evidence>
<dbReference type="EMBL" id="GBRH01238277">
    <property type="protein sequence ID" value="JAD59618.1"/>
    <property type="molecule type" value="Transcribed_RNA"/>
</dbReference>
<proteinExistence type="predicted"/>
<accession>A0A0A9BBW5</accession>
<name>A0A0A9BBW5_ARUDO</name>
<evidence type="ECO:0000256" key="1">
    <source>
        <dbReference type="SAM" id="SignalP"/>
    </source>
</evidence>
<feature type="signal peptide" evidence="1">
    <location>
        <begin position="1"/>
        <end position="23"/>
    </location>
</feature>
<protein>
    <submittedName>
        <fullName evidence="2">Uncharacterized protein</fullName>
    </submittedName>
</protein>